<accession>A0A427Y001</accession>
<reference evidence="3 4" key="1">
    <citation type="submission" date="2018-11" db="EMBL/GenBank/DDBJ databases">
        <title>Genome sequence of Apiotrichum porosum DSM 27194.</title>
        <authorList>
            <person name="Aliyu H."/>
            <person name="Gorte O."/>
            <person name="Ochsenreither K."/>
        </authorList>
    </citation>
    <scope>NUCLEOTIDE SEQUENCE [LARGE SCALE GENOMIC DNA]</scope>
    <source>
        <strain evidence="3 4">DSM 27194</strain>
    </source>
</reference>
<gene>
    <name evidence="3" type="ORF">EHS24_005939</name>
</gene>
<keyword evidence="2" id="KW-1133">Transmembrane helix</keyword>
<name>A0A427Y001_9TREE</name>
<sequence length="288" mass="31140">MSATPAPVPAPAQAPITAAETTKKAAPEFPMDPNAPLFVASAVVASAIFGGCLGVAIGIKRRQDPFPYATGMAINCGIAGLSFFGLREYLVSPILVGERGSPGYARRYDELTSAATVRAPTIKEVRRDRLLDTAIAGGATGTIYGLLTRRPRAAVPMGLGVAAFTTLTQFIINSVRVKRLQVLTKRAAAGAPELVTREFVPEPAASSEEAFDAPRRKDETVGSSPLSQRILRILEKVSPVRQISDDEYLETLEKRRREIDKRLAEIQEEEELLFSRSQAMDQVKTLDS</sequence>
<protein>
    <submittedName>
        <fullName evidence="3">Uncharacterized protein</fullName>
    </submittedName>
</protein>
<feature type="transmembrane region" description="Helical" evidence="2">
    <location>
        <begin position="66"/>
        <end position="86"/>
    </location>
</feature>
<feature type="transmembrane region" description="Helical" evidence="2">
    <location>
        <begin position="37"/>
        <end position="59"/>
    </location>
</feature>
<feature type="region of interest" description="Disordered" evidence="1">
    <location>
        <begin position="1"/>
        <end position="24"/>
    </location>
</feature>
<dbReference type="Proteomes" id="UP000279236">
    <property type="component" value="Unassembled WGS sequence"/>
</dbReference>
<dbReference type="PANTHER" id="PTHR41390">
    <property type="entry name" value="CHROMOSOME 7, WHOLE GENOME SHOTGUN SEQUENCE"/>
    <property type="match status" value="1"/>
</dbReference>
<feature type="compositionally biased region" description="Pro residues" evidence="1">
    <location>
        <begin position="1"/>
        <end position="12"/>
    </location>
</feature>
<dbReference type="AlphaFoldDB" id="A0A427Y001"/>
<proteinExistence type="predicted"/>
<dbReference type="STRING" id="105984.A0A427Y001"/>
<keyword evidence="2" id="KW-0812">Transmembrane</keyword>
<keyword evidence="2" id="KW-0472">Membrane</keyword>
<organism evidence="3 4">
    <name type="scientific">Apiotrichum porosum</name>
    <dbReference type="NCBI Taxonomy" id="105984"/>
    <lineage>
        <taxon>Eukaryota</taxon>
        <taxon>Fungi</taxon>
        <taxon>Dikarya</taxon>
        <taxon>Basidiomycota</taxon>
        <taxon>Agaricomycotina</taxon>
        <taxon>Tremellomycetes</taxon>
        <taxon>Trichosporonales</taxon>
        <taxon>Trichosporonaceae</taxon>
        <taxon>Apiotrichum</taxon>
    </lineage>
</organism>
<evidence type="ECO:0000256" key="2">
    <source>
        <dbReference type="SAM" id="Phobius"/>
    </source>
</evidence>
<evidence type="ECO:0000313" key="3">
    <source>
        <dbReference type="EMBL" id="RSH84419.1"/>
    </source>
</evidence>
<dbReference type="GeneID" id="39590482"/>
<evidence type="ECO:0000313" key="4">
    <source>
        <dbReference type="Proteomes" id="UP000279236"/>
    </source>
</evidence>
<dbReference type="EMBL" id="RSCE01000003">
    <property type="protein sequence ID" value="RSH84419.1"/>
    <property type="molecule type" value="Genomic_DNA"/>
</dbReference>
<keyword evidence="4" id="KW-1185">Reference proteome</keyword>
<dbReference type="PANTHER" id="PTHR41390:SF1">
    <property type="entry name" value="NADH-UBIQUINONE OXIDOREDUCTASE 213 KDA SUBUNIT"/>
    <property type="match status" value="1"/>
</dbReference>
<dbReference type="RefSeq" id="XP_028477867.1">
    <property type="nucleotide sequence ID" value="XM_028621415.1"/>
</dbReference>
<dbReference type="OrthoDB" id="3366659at2759"/>
<evidence type="ECO:0000256" key="1">
    <source>
        <dbReference type="SAM" id="MobiDB-lite"/>
    </source>
</evidence>
<comment type="caution">
    <text evidence="3">The sequence shown here is derived from an EMBL/GenBank/DDBJ whole genome shotgun (WGS) entry which is preliminary data.</text>
</comment>
<feature type="transmembrane region" description="Helical" evidence="2">
    <location>
        <begin position="153"/>
        <end position="172"/>
    </location>
</feature>